<dbReference type="InterPro" id="IPR050789">
    <property type="entry name" value="Diverse_Enzym_Activities"/>
</dbReference>
<dbReference type="Proteomes" id="UP000643405">
    <property type="component" value="Unassembled WGS sequence"/>
</dbReference>
<organism evidence="3 4">
    <name type="scientific">Oryzicola mucosus</name>
    <dbReference type="NCBI Taxonomy" id="2767425"/>
    <lineage>
        <taxon>Bacteria</taxon>
        <taxon>Pseudomonadati</taxon>
        <taxon>Pseudomonadota</taxon>
        <taxon>Alphaproteobacteria</taxon>
        <taxon>Hyphomicrobiales</taxon>
        <taxon>Phyllobacteriaceae</taxon>
        <taxon>Oryzicola</taxon>
    </lineage>
</organism>
<dbReference type="PANTHER" id="PTHR43283">
    <property type="entry name" value="BETA-LACTAMASE-RELATED"/>
    <property type="match status" value="1"/>
</dbReference>
<accession>A0A8J6TZ89</accession>
<evidence type="ECO:0000259" key="2">
    <source>
        <dbReference type="Pfam" id="PF00144"/>
    </source>
</evidence>
<comment type="caution">
    <text evidence="3">The sequence shown here is derived from an EMBL/GenBank/DDBJ whole genome shotgun (WGS) entry which is preliminary data.</text>
</comment>
<dbReference type="RefSeq" id="WP_188163909.1">
    <property type="nucleotide sequence ID" value="NZ_JACVVX010000002.1"/>
</dbReference>
<dbReference type="PANTHER" id="PTHR43283:SF11">
    <property type="entry name" value="BETA-LACTAMASE-RELATED DOMAIN-CONTAINING PROTEIN"/>
    <property type="match status" value="1"/>
</dbReference>
<keyword evidence="1" id="KW-0378">Hydrolase</keyword>
<dbReference type="EMBL" id="JACVVX010000002">
    <property type="protein sequence ID" value="MBD0414461.1"/>
    <property type="molecule type" value="Genomic_DNA"/>
</dbReference>
<feature type="domain" description="Beta-lactamase-related" evidence="2">
    <location>
        <begin position="31"/>
        <end position="315"/>
    </location>
</feature>
<gene>
    <name evidence="3" type="ORF">ICI42_07335</name>
</gene>
<dbReference type="Gene3D" id="3.40.710.10">
    <property type="entry name" value="DD-peptidase/beta-lactamase superfamily"/>
    <property type="match status" value="1"/>
</dbReference>
<protein>
    <submittedName>
        <fullName evidence="3">Beta-lactamase family protein</fullName>
    </submittedName>
</protein>
<evidence type="ECO:0000256" key="1">
    <source>
        <dbReference type="ARBA" id="ARBA00022801"/>
    </source>
</evidence>
<dbReference type="Pfam" id="PF00144">
    <property type="entry name" value="Beta-lactamase"/>
    <property type="match status" value="1"/>
</dbReference>
<keyword evidence="4" id="KW-1185">Reference proteome</keyword>
<proteinExistence type="predicted"/>
<name>A0A8J6TZ89_9HYPH</name>
<dbReference type="AlphaFoldDB" id="A0A8J6TZ89"/>
<reference evidence="3" key="1">
    <citation type="submission" date="2020-09" db="EMBL/GenBank/DDBJ databases">
        <title>Genome seq and assembly of Tianweitania sp.</title>
        <authorList>
            <person name="Chhetri G."/>
        </authorList>
    </citation>
    <scope>NUCLEOTIDE SEQUENCE</scope>
    <source>
        <strain evidence="3">Rool2</strain>
    </source>
</reference>
<dbReference type="SUPFAM" id="SSF56601">
    <property type="entry name" value="beta-lactamase/transpeptidase-like"/>
    <property type="match status" value="1"/>
</dbReference>
<dbReference type="InterPro" id="IPR012338">
    <property type="entry name" value="Beta-lactam/transpept-like"/>
</dbReference>
<evidence type="ECO:0000313" key="3">
    <source>
        <dbReference type="EMBL" id="MBD0414461.1"/>
    </source>
</evidence>
<dbReference type="GO" id="GO:0016787">
    <property type="term" value="F:hydrolase activity"/>
    <property type="evidence" value="ECO:0007669"/>
    <property type="project" value="UniProtKB-KW"/>
</dbReference>
<sequence>MVSVAQPCTIEAKLNPRPRRRLSSTPTPQWDAIFQQYLGYSPGGYAYCIGQNGTLVDSGSWGYARMPQDTSDGQGIPFTVDSRCNLASVSKTVTATAVFKMVQRGWIKSVNQQFWPFIEALYPNLQPAPGVKTVTIAELLTMTARLPENGTLYSSDSADGFVEQYLGSNGVLPRQLYVYSNTNFTILQAMIDSICQQQGLTDYVSWVQSEILTPLGIDTSIFSPVPDDPSWATLSYDPSSPEAQGYYWPEMQCVGPGGWISSASALLTYLMGFRDNTVLLPEYSDFMMQRMLGWYPGATTYGLAYHHNGGLTQNVGSLSMGLSTGIIQLPNGYDAVLLSNKPVDDIIGLMLEAFDAT</sequence>
<evidence type="ECO:0000313" key="4">
    <source>
        <dbReference type="Proteomes" id="UP000643405"/>
    </source>
</evidence>
<dbReference type="InterPro" id="IPR001466">
    <property type="entry name" value="Beta-lactam-related"/>
</dbReference>